<comment type="caution">
    <text evidence="1">The sequence shown here is derived from an EMBL/GenBank/DDBJ whole genome shotgun (WGS) entry which is preliminary data.</text>
</comment>
<dbReference type="Proteomes" id="UP000179129">
    <property type="component" value="Unassembled WGS sequence"/>
</dbReference>
<name>A0A1F5Z2U4_9BACT</name>
<gene>
    <name evidence="1" type="ORF">A3F83_06840</name>
</gene>
<organism evidence="1 2">
    <name type="scientific">Candidatus Glassbacteria bacterium RIFCSPLOWO2_12_FULL_58_11</name>
    <dbReference type="NCBI Taxonomy" id="1817867"/>
    <lineage>
        <taxon>Bacteria</taxon>
        <taxon>Candidatus Glassiibacteriota</taxon>
    </lineage>
</organism>
<reference evidence="1 2" key="1">
    <citation type="journal article" date="2016" name="Nat. Commun.">
        <title>Thousands of microbial genomes shed light on interconnected biogeochemical processes in an aquifer system.</title>
        <authorList>
            <person name="Anantharaman K."/>
            <person name="Brown C.T."/>
            <person name="Hug L.A."/>
            <person name="Sharon I."/>
            <person name="Castelle C.J."/>
            <person name="Probst A.J."/>
            <person name="Thomas B.C."/>
            <person name="Singh A."/>
            <person name="Wilkins M.J."/>
            <person name="Karaoz U."/>
            <person name="Brodie E.L."/>
            <person name="Williams K.H."/>
            <person name="Hubbard S.S."/>
            <person name="Banfield J.F."/>
        </authorList>
    </citation>
    <scope>NUCLEOTIDE SEQUENCE [LARGE SCALE GENOMIC DNA]</scope>
</reference>
<evidence type="ECO:0000313" key="1">
    <source>
        <dbReference type="EMBL" id="OGG06683.1"/>
    </source>
</evidence>
<protein>
    <submittedName>
        <fullName evidence="1">Uncharacterized protein</fullName>
    </submittedName>
</protein>
<sequence>MRHLNSALMSTQQPAFKQRHHSIYQWQEVISNVRFFPDNGVRITQGVQLCITSPVVCAHHGPWLNTLLYSTAQTLSRCVQHSQKANSPYAVTILLGGNNDQSFPGCPTTTLARLFTTDISLVHLYNSGKTITARPNHCITQFVQPNPGGSVTAQSQDTLQAKSANSVFLIRYVPDGPKPKLQWLPRILKNGPRCYRTLMLAFLAVIKPASSLPSLRMITTRTTKTFRPPKPINILQASLFCTKFLLKFHDCLRVFFHTRLYYILWPLESSA</sequence>
<evidence type="ECO:0000313" key="2">
    <source>
        <dbReference type="Proteomes" id="UP000179129"/>
    </source>
</evidence>
<accession>A0A1F5Z2U4</accession>
<dbReference type="EMBL" id="MFIX01000012">
    <property type="protein sequence ID" value="OGG06683.1"/>
    <property type="molecule type" value="Genomic_DNA"/>
</dbReference>
<proteinExistence type="predicted"/>
<dbReference type="AlphaFoldDB" id="A0A1F5Z2U4"/>